<dbReference type="InterPro" id="IPR052709">
    <property type="entry name" value="Transposase-MT_Hybrid"/>
</dbReference>
<feature type="non-terminal residue" evidence="1">
    <location>
        <position position="1"/>
    </location>
</feature>
<dbReference type="PANTHER" id="PTHR46060:SF1">
    <property type="entry name" value="MARINER MOS1 TRANSPOSASE-LIKE PROTEIN"/>
    <property type="match status" value="1"/>
</dbReference>
<dbReference type="EMBL" id="CAJVQB010146594">
    <property type="protein sequence ID" value="CAG8855173.1"/>
    <property type="molecule type" value="Genomic_DNA"/>
</dbReference>
<keyword evidence="2" id="KW-1185">Reference proteome</keyword>
<reference evidence="1 2" key="1">
    <citation type="submission" date="2021-06" db="EMBL/GenBank/DDBJ databases">
        <authorList>
            <person name="Kallberg Y."/>
            <person name="Tangrot J."/>
            <person name="Rosling A."/>
        </authorList>
    </citation>
    <scope>NUCLEOTIDE SEQUENCE [LARGE SCALE GENOMIC DNA]</scope>
    <source>
        <strain evidence="1 2">120-4 pot B 10/14</strain>
    </source>
</reference>
<evidence type="ECO:0000313" key="2">
    <source>
        <dbReference type="Proteomes" id="UP000789901"/>
    </source>
</evidence>
<gene>
    <name evidence="1" type="ORF">GMARGA_LOCUS43994</name>
</gene>
<comment type="caution">
    <text evidence="1">The sequence shown here is derived from an EMBL/GenBank/DDBJ whole genome shotgun (WGS) entry which is preliminary data.</text>
</comment>
<dbReference type="PANTHER" id="PTHR46060">
    <property type="entry name" value="MARINER MOS1 TRANSPOSASE-LIKE PROTEIN"/>
    <property type="match status" value="1"/>
</dbReference>
<name>A0ABN7XIQ0_GIGMA</name>
<dbReference type="Proteomes" id="UP000789901">
    <property type="component" value="Unassembled WGS sequence"/>
</dbReference>
<feature type="non-terminal residue" evidence="1">
    <location>
        <position position="136"/>
    </location>
</feature>
<accession>A0ABN7XIQ0</accession>
<organism evidence="1 2">
    <name type="scientific">Gigaspora margarita</name>
    <dbReference type="NCBI Taxonomy" id="4874"/>
    <lineage>
        <taxon>Eukaryota</taxon>
        <taxon>Fungi</taxon>
        <taxon>Fungi incertae sedis</taxon>
        <taxon>Mucoromycota</taxon>
        <taxon>Glomeromycotina</taxon>
        <taxon>Glomeromycetes</taxon>
        <taxon>Diversisporales</taxon>
        <taxon>Gigasporaceae</taxon>
        <taxon>Gigaspora</taxon>
    </lineage>
</organism>
<evidence type="ECO:0000313" key="1">
    <source>
        <dbReference type="EMBL" id="CAG8855173.1"/>
    </source>
</evidence>
<sequence>NWMKMSCENQYYLIYVGWKNGKEVTQIHQELVIAEGDHALSVSTIHCWIKLFSSGKKDCKDKPRSGCPREAVTQTNINKVKKFVNDDPHITIHGLVYETGISYEYISFILHNELDMSKKCAKWVPYKLSSDQKKER</sequence>
<protein>
    <submittedName>
        <fullName evidence="1">1542_t:CDS:1</fullName>
    </submittedName>
</protein>
<proteinExistence type="predicted"/>